<dbReference type="PANTHER" id="PTHR45138">
    <property type="entry name" value="REGULATORY COMPONENTS OF SENSORY TRANSDUCTION SYSTEM"/>
    <property type="match status" value="1"/>
</dbReference>
<keyword evidence="9" id="KW-1185">Reference proteome</keyword>
<dbReference type="Gene3D" id="6.10.340.10">
    <property type="match status" value="1"/>
</dbReference>
<keyword evidence="3 6" id="KW-0812">Transmembrane</keyword>
<feature type="transmembrane region" description="Helical" evidence="6">
    <location>
        <begin position="289"/>
        <end position="308"/>
    </location>
</feature>
<dbReference type="Proteomes" id="UP001172055">
    <property type="component" value="Unassembled WGS sequence"/>
</dbReference>
<evidence type="ECO:0000256" key="5">
    <source>
        <dbReference type="ARBA" id="ARBA00023136"/>
    </source>
</evidence>
<dbReference type="InterPro" id="IPR029151">
    <property type="entry name" value="Sensor-like_sf"/>
</dbReference>
<organism evidence="8 9">
    <name type="scientific">Planococcus shixiaomingii</name>
    <dbReference type="NCBI Taxonomy" id="3058393"/>
    <lineage>
        <taxon>Bacteria</taxon>
        <taxon>Bacillati</taxon>
        <taxon>Bacillota</taxon>
        <taxon>Bacilli</taxon>
        <taxon>Bacillales</taxon>
        <taxon>Caryophanaceae</taxon>
        <taxon>Planococcus</taxon>
    </lineage>
</organism>
<dbReference type="InterPro" id="IPR000160">
    <property type="entry name" value="GGDEF_dom"/>
</dbReference>
<protein>
    <submittedName>
        <fullName evidence="8">Sensor domain-containing diguanylate cyclase</fullName>
        <ecNumber evidence="8">2.7.7.65</ecNumber>
    </submittedName>
</protein>
<dbReference type="EC" id="2.7.7.65" evidence="8"/>
<dbReference type="Gene3D" id="3.30.450.20">
    <property type="entry name" value="PAS domain"/>
    <property type="match status" value="1"/>
</dbReference>
<proteinExistence type="predicted"/>
<reference evidence="8 9" key="1">
    <citation type="submission" date="2023-06" db="EMBL/GenBank/DDBJ databases">
        <title>Novel species in genus Planococcus.</title>
        <authorList>
            <person name="Ning S."/>
        </authorList>
    </citation>
    <scope>NUCLEOTIDE SEQUENCE [LARGE SCALE GENOMIC DNA]</scope>
    <source>
        <strain evidence="8 9">N028</strain>
    </source>
</reference>
<keyword evidence="5 6" id="KW-0472">Membrane</keyword>
<feature type="transmembrane region" description="Helical" evidence="6">
    <location>
        <begin position="12"/>
        <end position="36"/>
    </location>
</feature>
<feature type="domain" description="GGDEF" evidence="7">
    <location>
        <begin position="399"/>
        <end position="529"/>
    </location>
</feature>
<dbReference type="CDD" id="cd01949">
    <property type="entry name" value="GGDEF"/>
    <property type="match status" value="1"/>
</dbReference>
<dbReference type="NCBIfam" id="TIGR00254">
    <property type="entry name" value="GGDEF"/>
    <property type="match status" value="1"/>
</dbReference>
<dbReference type="InterPro" id="IPR043128">
    <property type="entry name" value="Rev_trsase/Diguanyl_cyclase"/>
</dbReference>
<keyword evidence="4 6" id="KW-1133">Transmembrane helix</keyword>
<evidence type="ECO:0000313" key="9">
    <source>
        <dbReference type="Proteomes" id="UP001172055"/>
    </source>
</evidence>
<comment type="caution">
    <text evidence="8">The sequence shown here is derived from an EMBL/GenBank/DDBJ whole genome shotgun (WGS) entry which is preliminary data.</text>
</comment>
<evidence type="ECO:0000256" key="3">
    <source>
        <dbReference type="ARBA" id="ARBA00022692"/>
    </source>
</evidence>
<dbReference type="Pfam" id="PF00990">
    <property type="entry name" value="GGDEF"/>
    <property type="match status" value="1"/>
</dbReference>
<dbReference type="EMBL" id="JAUJWV010000001">
    <property type="protein sequence ID" value="MDN7242503.1"/>
    <property type="molecule type" value="Genomic_DNA"/>
</dbReference>
<dbReference type="SUPFAM" id="SSF55073">
    <property type="entry name" value="Nucleotide cyclase"/>
    <property type="match status" value="1"/>
</dbReference>
<dbReference type="Pfam" id="PF02743">
    <property type="entry name" value="dCache_1"/>
    <property type="match status" value="1"/>
</dbReference>
<evidence type="ECO:0000256" key="6">
    <source>
        <dbReference type="SAM" id="Phobius"/>
    </source>
</evidence>
<keyword evidence="8" id="KW-0548">Nucleotidyltransferase</keyword>
<dbReference type="SMART" id="SM00267">
    <property type="entry name" value="GGDEF"/>
    <property type="match status" value="1"/>
</dbReference>
<evidence type="ECO:0000256" key="4">
    <source>
        <dbReference type="ARBA" id="ARBA00022989"/>
    </source>
</evidence>
<dbReference type="CDD" id="cd18773">
    <property type="entry name" value="PDC1_HK_sensor"/>
    <property type="match status" value="1"/>
</dbReference>
<dbReference type="CDD" id="cd12912">
    <property type="entry name" value="PDC2_MCP_like"/>
    <property type="match status" value="1"/>
</dbReference>
<keyword evidence="2" id="KW-1003">Cell membrane</keyword>
<name>A0ABT8N3P5_9BACL</name>
<dbReference type="GO" id="GO:0052621">
    <property type="term" value="F:diguanylate cyclase activity"/>
    <property type="evidence" value="ECO:0007669"/>
    <property type="project" value="UniProtKB-EC"/>
</dbReference>
<comment type="subcellular location">
    <subcellularLocation>
        <location evidence="1">Cell membrane</location>
        <topology evidence="1">Multi-pass membrane protein</topology>
    </subcellularLocation>
</comment>
<dbReference type="InterPro" id="IPR033479">
    <property type="entry name" value="dCache_1"/>
</dbReference>
<evidence type="ECO:0000259" key="7">
    <source>
        <dbReference type="PROSITE" id="PS50887"/>
    </source>
</evidence>
<dbReference type="InterPro" id="IPR029787">
    <property type="entry name" value="Nucleotide_cyclase"/>
</dbReference>
<dbReference type="SUPFAM" id="SSF103190">
    <property type="entry name" value="Sensory domain-like"/>
    <property type="match status" value="1"/>
</dbReference>
<evidence type="ECO:0000256" key="1">
    <source>
        <dbReference type="ARBA" id="ARBA00004651"/>
    </source>
</evidence>
<accession>A0ABT8N3P5</accession>
<evidence type="ECO:0000313" key="8">
    <source>
        <dbReference type="EMBL" id="MDN7242503.1"/>
    </source>
</evidence>
<gene>
    <name evidence="8" type="ORF">QWY14_11875</name>
</gene>
<dbReference type="PANTHER" id="PTHR45138:SF9">
    <property type="entry name" value="DIGUANYLATE CYCLASE DGCM-RELATED"/>
    <property type="match status" value="1"/>
</dbReference>
<keyword evidence="8" id="KW-0808">Transferase</keyword>
<dbReference type="InterPro" id="IPR050469">
    <property type="entry name" value="Diguanylate_Cyclase"/>
</dbReference>
<dbReference type="Gene3D" id="3.30.70.270">
    <property type="match status" value="1"/>
</dbReference>
<sequence>MKRLFNTRKVNLATLLTFLVSASVILTLLILTISTYHSNKESLMTTYLSLNYSKAEKMSNSVESLFGSMRTNLESTVDFLEEHEEMSDQEIHEQLELLRKSSSYFNSLSWVDETGLVRTISPVSIGLKGTKITSGVTKDVLDAKKPMLTTPYIGPSNRLLVLMSQPIFSKDGTYRGIISGSIYLQEQNALNHILGNDAAEKNGSYYFVVGPEGTLLFHPERKLIGENVYKNPVVQKLTHGKSGMELVTNTKGIPMLAAYSYVPEAGWGVVQQIPYSYVHSLLVDQLQNLLVNVLLPFLILLLLSIFIARKLAKPFIYLADLANRLAEGKDVSQSLKNTLRQSHWNREADLLTKSFAHALELLEKNTQKLTQSALTDSLTGLPNRRKLEEILNTWSSDGRHFSLLVLDIDHFKSINDTYGHQMGDETLKTLAETIQAITRNNDYCFRYGGEEFVLLLLDTNAAGAYKVAEKIRQKIEKTMVIPGRTITVSLGISEFPKHTNSVQELFELADKALYESKLGGRNRITISPAPQPEIQYGIYKSN</sequence>
<dbReference type="RefSeq" id="WP_301723987.1">
    <property type="nucleotide sequence ID" value="NZ_JAUJWV010000001.1"/>
</dbReference>
<evidence type="ECO:0000256" key="2">
    <source>
        <dbReference type="ARBA" id="ARBA00022475"/>
    </source>
</evidence>
<dbReference type="PROSITE" id="PS50887">
    <property type="entry name" value="GGDEF"/>
    <property type="match status" value="1"/>
</dbReference>